<comment type="similarity">
    <text evidence="1">Belongs to the metallophosphoesterase superfamily. YfcE family.</text>
</comment>
<dbReference type="InterPro" id="IPR011152">
    <property type="entry name" value="Pesterase_MJ0912"/>
</dbReference>
<evidence type="ECO:0000259" key="2">
    <source>
        <dbReference type="Pfam" id="PF12850"/>
    </source>
</evidence>
<reference evidence="3 4" key="1">
    <citation type="submission" date="2019-12" db="EMBL/GenBank/DDBJ databases">
        <title>Novel species isolated from a subtropical stream in China.</title>
        <authorList>
            <person name="Lu H."/>
        </authorList>
    </citation>
    <scope>NUCLEOTIDE SEQUENCE [LARGE SCALE GENOMIC DNA]</scope>
    <source>
        <strain evidence="3 4">FT94W</strain>
    </source>
</reference>
<proteinExistence type="inferred from homology"/>
<dbReference type="PANTHER" id="PTHR42850">
    <property type="entry name" value="METALLOPHOSPHOESTERASE"/>
    <property type="match status" value="1"/>
</dbReference>
<evidence type="ECO:0000313" key="3">
    <source>
        <dbReference type="EMBL" id="MYM35172.1"/>
    </source>
</evidence>
<organism evidence="3 4">
    <name type="scientific">Duganella lactea</name>
    <dbReference type="NCBI Taxonomy" id="2692173"/>
    <lineage>
        <taxon>Bacteria</taxon>
        <taxon>Pseudomonadati</taxon>
        <taxon>Pseudomonadota</taxon>
        <taxon>Betaproteobacteria</taxon>
        <taxon>Burkholderiales</taxon>
        <taxon>Oxalobacteraceae</taxon>
        <taxon>Telluria group</taxon>
        <taxon>Duganella</taxon>
    </lineage>
</organism>
<dbReference type="InterPro" id="IPR050126">
    <property type="entry name" value="Ap4A_hydrolase"/>
</dbReference>
<dbReference type="PANTHER" id="PTHR42850:SF2">
    <property type="entry name" value="BLL5683 PROTEIN"/>
    <property type="match status" value="1"/>
</dbReference>
<protein>
    <submittedName>
        <fullName evidence="3">Metallophosphoesterase</fullName>
    </submittedName>
</protein>
<sequence>MRIALVSDIHGNLAALEAVVADIERRAVDQVANLGDSLSGPLLPLETARFLMAQNWIHLAGNHERQILEVASRPGCGGRSDKYAFGTLSLVELDWLRSLPSGAMLPDGVLLCHGSPHSDCITLLQTAERAATSDEIGERLGDARADVIACGHSHIARSVRTGRGTLIVNPGSAGQPAYADEYPHPHHVETGSPDARYAIVEQRDGQWLAELISVPYDARPMARLAQSRGMPDVAHALLTGYMPANT</sequence>
<gene>
    <name evidence="3" type="ORF">GTP38_12610</name>
</gene>
<dbReference type="Pfam" id="PF12850">
    <property type="entry name" value="Metallophos_2"/>
    <property type="match status" value="1"/>
</dbReference>
<dbReference type="Proteomes" id="UP000449678">
    <property type="component" value="Unassembled WGS sequence"/>
</dbReference>
<accession>A0ABW9V8T4</accession>
<dbReference type="EMBL" id="WWCO01000007">
    <property type="protein sequence ID" value="MYM35172.1"/>
    <property type="molecule type" value="Genomic_DNA"/>
</dbReference>
<comment type="caution">
    <text evidence="3">The sequence shown here is derived from an EMBL/GenBank/DDBJ whole genome shotgun (WGS) entry which is preliminary data.</text>
</comment>
<dbReference type="Gene3D" id="3.60.21.10">
    <property type="match status" value="1"/>
</dbReference>
<keyword evidence="4" id="KW-1185">Reference proteome</keyword>
<dbReference type="PIRSF" id="PIRSF000883">
    <property type="entry name" value="Pesterase_MJ0912"/>
    <property type="match status" value="1"/>
</dbReference>
<evidence type="ECO:0000256" key="1">
    <source>
        <dbReference type="ARBA" id="ARBA00008950"/>
    </source>
</evidence>
<dbReference type="InterPro" id="IPR029052">
    <property type="entry name" value="Metallo-depent_PP-like"/>
</dbReference>
<dbReference type="InterPro" id="IPR024654">
    <property type="entry name" value="Calcineurin-like_PHP_lpxH"/>
</dbReference>
<dbReference type="SUPFAM" id="SSF56300">
    <property type="entry name" value="Metallo-dependent phosphatases"/>
    <property type="match status" value="1"/>
</dbReference>
<feature type="domain" description="Calcineurin-like phosphoesterase" evidence="2">
    <location>
        <begin position="1"/>
        <end position="180"/>
    </location>
</feature>
<name>A0ABW9V8T4_9BURK</name>
<evidence type="ECO:0000313" key="4">
    <source>
        <dbReference type="Proteomes" id="UP000449678"/>
    </source>
</evidence>
<dbReference type="RefSeq" id="WP_160990551.1">
    <property type="nucleotide sequence ID" value="NZ_WWCO01000007.1"/>
</dbReference>